<dbReference type="RefSeq" id="WP_003056349.1">
    <property type="nucleotide sequence ID" value="NZ_CP006704.1"/>
</dbReference>
<sequence length="301" mass="33482">MDIRRLQHLVMLADKANYARAAEQLHLSQPALTRSVQAAEEEFAMKLFERGAGEVRPTAAGQFVLERARELVRQSHNLQRDVQLYRDRQMGDTACGFGPFPAQFLLPPLLQQARKAFAAVHVRAIMGNWQQLLQRLKDDEIEFFVAETRELPAGSDCTVRALPTQPGGLYVRSGHPLLQSAHTHFTLAHLHAHGLAAVRLPQPVRDALCAQLQLGHDKNLLAVECDDVNSLIQLTLHTDTVLAAIEPAVRPWLQGGQLQAVRVRQVPAMTSSYGVVWQRGRSLSPMAQWLVQQVCELAAQA</sequence>
<protein>
    <recommendedName>
        <fullName evidence="5">HTH lysR-type domain-containing protein</fullName>
    </recommendedName>
</protein>
<dbReference type="HOGENOM" id="CLU_039613_6_0_4"/>
<evidence type="ECO:0000256" key="2">
    <source>
        <dbReference type="ARBA" id="ARBA00023015"/>
    </source>
</evidence>
<dbReference type="PROSITE" id="PS50931">
    <property type="entry name" value="HTH_LYSR"/>
    <property type="match status" value="1"/>
</dbReference>
<dbReference type="GO" id="GO:0003677">
    <property type="term" value="F:DNA binding"/>
    <property type="evidence" value="ECO:0007669"/>
    <property type="project" value="UniProtKB-KW"/>
</dbReference>
<dbReference type="Gene3D" id="3.40.190.290">
    <property type="match status" value="1"/>
</dbReference>
<dbReference type="KEGG" id="ctes:O987_11245"/>
<accession>A0A076PKY0</accession>
<dbReference type="SUPFAM" id="SSF53850">
    <property type="entry name" value="Periplasmic binding protein-like II"/>
    <property type="match status" value="1"/>
</dbReference>
<evidence type="ECO:0000259" key="5">
    <source>
        <dbReference type="PROSITE" id="PS50931"/>
    </source>
</evidence>
<dbReference type="PRINTS" id="PR00039">
    <property type="entry name" value="HTHLYSR"/>
</dbReference>
<dbReference type="InterPro" id="IPR050950">
    <property type="entry name" value="HTH-type_LysR_regulators"/>
</dbReference>
<dbReference type="SUPFAM" id="SSF46785">
    <property type="entry name" value="Winged helix' DNA-binding domain"/>
    <property type="match status" value="1"/>
</dbReference>
<proteinExistence type="inferred from homology"/>
<dbReference type="AlphaFoldDB" id="A0A076PKY0"/>
<reference evidence="6 7" key="1">
    <citation type="journal article" date="2014" name="Genome Announc.">
        <title>Complete Genome Sequence of Polychlorinated Biphenyl Degrader Comamonas testosteroni TK102 (NBRC 109938).</title>
        <authorList>
            <person name="Fukuda K."/>
            <person name="Hosoyama A."/>
            <person name="Tsuchikane K."/>
            <person name="Ohji S."/>
            <person name="Yamazoe A."/>
            <person name="Fujita N."/>
            <person name="Shintani M."/>
            <person name="Kimbara K."/>
        </authorList>
    </citation>
    <scope>NUCLEOTIDE SEQUENCE [LARGE SCALE GENOMIC DNA]</scope>
    <source>
        <strain evidence="6">TK102</strain>
    </source>
</reference>
<dbReference type="Gene3D" id="1.10.10.10">
    <property type="entry name" value="Winged helix-like DNA-binding domain superfamily/Winged helix DNA-binding domain"/>
    <property type="match status" value="1"/>
</dbReference>
<dbReference type="Proteomes" id="UP000028782">
    <property type="component" value="Chromosome"/>
</dbReference>
<keyword evidence="2" id="KW-0805">Transcription regulation</keyword>
<dbReference type="EMBL" id="CP006704">
    <property type="protein sequence ID" value="AIJ46368.1"/>
    <property type="molecule type" value="Genomic_DNA"/>
</dbReference>
<dbReference type="InterPro" id="IPR036390">
    <property type="entry name" value="WH_DNA-bd_sf"/>
</dbReference>
<evidence type="ECO:0000256" key="3">
    <source>
        <dbReference type="ARBA" id="ARBA00023125"/>
    </source>
</evidence>
<evidence type="ECO:0000313" key="7">
    <source>
        <dbReference type="Proteomes" id="UP000028782"/>
    </source>
</evidence>
<dbReference type="Pfam" id="PF03466">
    <property type="entry name" value="LysR_substrate"/>
    <property type="match status" value="1"/>
</dbReference>
<comment type="similarity">
    <text evidence="1">Belongs to the LysR transcriptional regulatory family.</text>
</comment>
<evidence type="ECO:0000256" key="1">
    <source>
        <dbReference type="ARBA" id="ARBA00009437"/>
    </source>
</evidence>
<dbReference type="PANTHER" id="PTHR30419:SF30">
    <property type="entry name" value="LYSR FAMILY TRANSCRIPTIONAL REGULATOR"/>
    <property type="match status" value="1"/>
</dbReference>
<gene>
    <name evidence="6" type="ORF">O987_11245</name>
</gene>
<dbReference type="GO" id="GO:0005829">
    <property type="term" value="C:cytosol"/>
    <property type="evidence" value="ECO:0007669"/>
    <property type="project" value="TreeGrafter"/>
</dbReference>
<dbReference type="GO" id="GO:0003700">
    <property type="term" value="F:DNA-binding transcription factor activity"/>
    <property type="evidence" value="ECO:0007669"/>
    <property type="project" value="InterPro"/>
</dbReference>
<dbReference type="InterPro" id="IPR000847">
    <property type="entry name" value="LysR_HTH_N"/>
</dbReference>
<dbReference type="Pfam" id="PF00126">
    <property type="entry name" value="HTH_1"/>
    <property type="match status" value="1"/>
</dbReference>
<evidence type="ECO:0000313" key="6">
    <source>
        <dbReference type="EMBL" id="AIJ46368.1"/>
    </source>
</evidence>
<keyword evidence="3" id="KW-0238">DNA-binding</keyword>
<feature type="domain" description="HTH lysR-type" evidence="5">
    <location>
        <begin position="1"/>
        <end position="58"/>
    </location>
</feature>
<keyword evidence="4" id="KW-0804">Transcription</keyword>
<dbReference type="PANTHER" id="PTHR30419">
    <property type="entry name" value="HTH-TYPE TRANSCRIPTIONAL REGULATOR YBHD"/>
    <property type="match status" value="1"/>
</dbReference>
<dbReference type="InterPro" id="IPR036388">
    <property type="entry name" value="WH-like_DNA-bd_sf"/>
</dbReference>
<name>A0A076PKY0_COMTE</name>
<dbReference type="InterPro" id="IPR005119">
    <property type="entry name" value="LysR_subst-bd"/>
</dbReference>
<evidence type="ECO:0000256" key="4">
    <source>
        <dbReference type="ARBA" id="ARBA00023163"/>
    </source>
</evidence>
<organism evidence="6 7">
    <name type="scientific">Comamonas testosteroni TK102</name>
    <dbReference type="NCBI Taxonomy" id="1392005"/>
    <lineage>
        <taxon>Bacteria</taxon>
        <taxon>Pseudomonadati</taxon>
        <taxon>Pseudomonadota</taxon>
        <taxon>Betaproteobacteria</taxon>
        <taxon>Burkholderiales</taxon>
        <taxon>Comamonadaceae</taxon>
        <taxon>Comamonas</taxon>
    </lineage>
</organism>